<dbReference type="InterPro" id="IPR050765">
    <property type="entry name" value="Riboflavin_Biosynth_HTPR"/>
</dbReference>
<dbReference type="RefSeq" id="WP_353113080.1">
    <property type="nucleotide sequence ID" value="NZ_APND01000005.1"/>
</dbReference>
<dbReference type="InterPro" id="IPR002125">
    <property type="entry name" value="CMP_dCMP_dom"/>
</dbReference>
<name>A0ABV2B471_9GAMM</name>
<dbReference type="PIRSF" id="PIRSF006769">
    <property type="entry name" value="RibD"/>
    <property type="match status" value="1"/>
</dbReference>
<comment type="catalytic activity">
    <reaction evidence="12">
        <text>2,5-diamino-6-hydroxy-4-(5-phosphoribosylamino)-pyrimidine + H2O + H(+) = 5-amino-6-(5-phospho-D-ribosylamino)uracil + NH4(+)</text>
        <dbReference type="Rhea" id="RHEA:21868"/>
        <dbReference type="ChEBI" id="CHEBI:15377"/>
        <dbReference type="ChEBI" id="CHEBI:15378"/>
        <dbReference type="ChEBI" id="CHEBI:28938"/>
        <dbReference type="ChEBI" id="CHEBI:58453"/>
        <dbReference type="ChEBI" id="CHEBI:58614"/>
        <dbReference type="EC" id="3.5.4.26"/>
    </reaction>
</comment>
<comment type="catalytic activity">
    <reaction evidence="12">
        <text>5-amino-6-(5-phospho-D-ribitylamino)uracil + NADP(+) = 5-amino-6-(5-phospho-D-ribosylamino)uracil + NADPH + H(+)</text>
        <dbReference type="Rhea" id="RHEA:17845"/>
        <dbReference type="ChEBI" id="CHEBI:15378"/>
        <dbReference type="ChEBI" id="CHEBI:57783"/>
        <dbReference type="ChEBI" id="CHEBI:58349"/>
        <dbReference type="ChEBI" id="CHEBI:58421"/>
        <dbReference type="ChEBI" id="CHEBI:58453"/>
        <dbReference type="EC" id="1.1.1.193"/>
    </reaction>
</comment>
<keyword evidence="10 12" id="KW-0560">Oxidoreductase</keyword>
<evidence type="ECO:0000256" key="5">
    <source>
        <dbReference type="ARBA" id="ARBA00007417"/>
    </source>
</evidence>
<dbReference type="InterPro" id="IPR011549">
    <property type="entry name" value="RibD_C"/>
</dbReference>
<comment type="similarity">
    <text evidence="5 12">In the C-terminal section; belongs to the HTP reductase family.</text>
</comment>
<comment type="pathway">
    <text evidence="2 12">Cofactor biosynthesis; riboflavin biosynthesis; 5-amino-6-(D-ribitylamino)uracil from GTP: step 2/4.</text>
</comment>
<accession>A0ABV2B471</accession>
<dbReference type="InterPro" id="IPR024072">
    <property type="entry name" value="DHFR-like_dom_sf"/>
</dbReference>
<evidence type="ECO:0000313" key="15">
    <source>
        <dbReference type="Proteomes" id="UP001460888"/>
    </source>
</evidence>
<dbReference type="SUPFAM" id="SSF53597">
    <property type="entry name" value="Dihydrofolate reductase-like"/>
    <property type="match status" value="1"/>
</dbReference>
<evidence type="ECO:0000259" key="13">
    <source>
        <dbReference type="PROSITE" id="PS51747"/>
    </source>
</evidence>
<dbReference type="Proteomes" id="UP001460888">
    <property type="component" value="Unassembled WGS sequence"/>
</dbReference>
<comment type="similarity">
    <text evidence="4 12">In the N-terminal section; belongs to the cytidine and deoxycytidylate deaminase family.</text>
</comment>
<keyword evidence="9 12" id="KW-0521">NADP</keyword>
<dbReference type="InterPro" id="IPR004794">
    <property type="entry name" value="Eubact_RibD"/>
</dbReference>
<dbReference type="PROSITE" id="PS00903">
    <property type="entry name" value="CYT_DCMP_DEAMINASES_1"/>
    <property type="match status" value="1"/>
</dbReference>
<dbReference type="SUPFAM" id="SSF53927">
    <property type="entry name" value="Cytidine deaminase-like"/>
    <property type="match status" value="1"/>
</dbReference>
<reference evidence="14 15" key="1">
    <citation type="submission" date="2013-03" db="EMBL/GenBank/DDBJ databases">
        <title>Salinisphaera dokdonensis CL-ES53 Genome Sequencing.</title>
        <authorList>
            <person name="Li C."/>
            <person name="Lai Q."/>
            <person name="Shao Z."/>
        </authorList>
    </citation>
    <scope>NUCLEOTIDE SEQUENCE [LARGE SCALE GENOMIC DNA]</scope>
    <source>
        <strain evidence="14 15">CL-ES53</strain>
    </source>
</reference>
<keyword evidence="7 12" id="KW-0479">Metal-binding</keyword>
<organism evidence="14 15">
    <name type="scientific">Salinisphaera dokdonensis CL-ES53</name>
    <dbReference type="NCBI Taxonomy" id="1304272"/>
    <lineage>
        <taxon>Bacteria</taxon>
        <taxon>Pseudomonadati</taxon>
        <taxon>Pseudomonadota</taxon>
        <taxon>Gammaproteobacteria</taxon>
        <taxon>Salinisphaerales</taxon>
        <taxon>Salinisphaeraceae</taxon>
        <taxon>Salinisphaera</taxon>
    </lineage>
</organism>
<dbReference type="Gene3D" id="3.40.430.10">
    <property type="entry name" value="Dihydrofolate Reductase, subunit A"/>
    <property type="match status" value="1"/>
</dbReference>
<comment type="function">
    <text evidence="1 12">Converts 2,5-diamino-6-(ribosylamino)-4(3h)-pyrimidinone 5'-phosphate into 5-amino-6-(ribosylamino)-2,4(1h,3h)-pyrimidinedione 5'-phosphate.</text>
</comment>
<evidence type="ECO:0000256" key="11">
    <source>
        <dbReference type="ARBA" id="ARBA00023268"/>
    </source>
</evidence>
<comment type="cofactor">
    <cofactor evidence="12">
        <name>Zn(2+)</name>
        <dbReference type="ChEBI" id="CHEBI:29105"/>
    </cofactor>
    <text evidence="12">Binds 1 zinc ion.</text>
</comment>
<dbReference type="NCBIfam" id="TIGR00326">
    <property type="entry name" value="eubact_ribD"/>
    <property type="match status" value="1"/>
</dbReference>
<comment type="caution">
    <text evidence="14">The sequence shown here is derived from an EMBL/GenBank/DDBJ whole genome shotgun (WGS) entry which is preliminary data.</text>
</comment>
<feature type="domain" description="CMP/dCMP-type deaminase" evidence="13">
    <location>
        <begin position="9"/>
        <end position="134"/>
    </location>
</feature>
<evidence type="ECO:0000256" key="10">
    <source>
        <dbReference type="ARBA" id="ARBA00023002"/>
    </source>
</evidence>
<dbReference type="InterPro" id="IPR016192">
    <property type="entry name" value="APOBEC/CMP_deaminase_Zn-bd"/>
</dbReference>
<dbReference type="PROSITE" id="PS51747">
    <property type="entry name" value="CYT_DCMP_DEAMINASES_2"/>
    <property type="match status" value="1"/>
</dbReference>
<dbReference type="Gene3D" id="3.40.140.10">
    <property type="entry name" value="Cytidine Deaminase, domain 2"/>
    <property type="match status" value="1"/>
</dbReference>
<comment type="pathway">
    <text evidence="3 12">Cofactor biosynthesis; riboflavin biosynthesis; 5-amino-6-(D-ribitylamino)uracil from GTP: step 3/4.</text>
</comment>
<evidence type="ECO:0000256" key="6">
    <source>
        <dbReference type="ARBA" id="ARBA00022619"/>
    </source>
</evidence>
<keyword evidence="8 12" id="KW-0862">Zinc</keyword>
<evidence type="ECO:0000256" key="8">
    <source>
        <dbReference type="ARBA" id="ARBA00022833"/>
    </source>
</evidence>
<dbReference type="EC" id="3.5.4.26" evidence="12"/>
<evidence type="ECO:0000256" key="3">
    <source>
        <dbReference type="ARBA" id="ARBA00004910"/>
    </source>
</evidence>
<dbReference type="EMBL" id="APND01000005">
    <property type="protein sequence ID" value="MES1930666.1"/>
    <property type="molecule type" value="Genomic_DNA"/>
</dbReference>
<dbReference type="PANTHER" id="PTHR38011">
    <property type="entry name" value="DIHYDROFOLATE REDUCTASE FAMILY PROTEIN (AFU_ORTHOLOGUE AFUA_8G06820)"/>
    <property type="match status" value="1"/>
</dbReference>
<evidence type="ECO:0000256" key="4">
    <source>
        <dbReference type="ARBA" id="ARBA00005259"/>
    </source>
</evidence>
<protein>
    <recommendedName>
        <fullName evidence="12">Riboflavin biosynthesis protein RibD</fullName>
    </recommendedName>
    <domain>
        <recommendedName>
            <fullName evidence="12">Diaminohydroxyphosphoribosylaminopyrimidine deaminase</fullName>
            <shortName evidence="12">DRAP deaminase</shortName>
            <ecNumber evidence="12">3.5.4.26</ecNumber>
        </recommendedName>
        <alternativeName>
            <fullName evidence="12">Riboflavin-specific deaminase</fullName>
        </alternativeName>
    </domain>
    <domain>
        <recommendedName>
            <fullName evidence="12">5-amino-6-(5-phosphoribosylamino)uracil reductase</fullName>
            <ecNumber evidence="12">1.1.1.193</ecNumber>
        </recommendedName>
        <alternativeName>
            <fullName evidence="12">HTP reductase</fullName>
        </alternativeName>
    </domain>
</protein>
<dbReference type="EC" id="1.1.1.193" evidence="12"/>
<dbReference type="PANTHER" id="PTHR38011:SF7">
    <property type="entry name" value="2,5-DIAMINO-6-RIBOSYLAMINO-4(3H)-PYRIMIDINONE 5'-PHOSPHATE REDUCTASE"/>
    <property type="match status" value="1"/>
</dbReference>
<proteinExistence type="inferred from homology"/>
<keyword evidence="6 12" id="KW-0686">Riboflavin biosynthesis</keyword>
<dbReference type="Pfam" id="PF01872">
    <property type="entry name" value="RibD_C"/>
    <property type="match status" value="1"/>
</dbReference>
<evidence type="ECO:0000256" key="9">
    <source>
        <dbReference type="ARBA" id="ARBA00022857"/>
    </source>
</evidence>
<evidence type="ECO:0000256" key="12">
    <source>
        <dbReference type="PIRNR" id="PIRNR006769"/>
    </source>
</evidence>
<sequence>MSESPVRRAVHAYFMQRAIELAGNGWYTTRPNPRVGCVLVRDETVIGEGWHEKAGEDHAEKAALADVDRRGGNARGATAYVTLEPCSHTGRTAPCVDALIQAGVARVVIGARDPNPLVDGRGIARLEEAGIDVVTDVVADRCEALNNGFNQRMRQQRPWVRVKLAMTLDGRTAAPDGSSQWITGEGARNDVHRLRAESGAVMVGRGTLLSDDPSLNVRLPGEWPQPLRAVLDSQLEITPQARLLALPGETLIYTASGDKARIAQLEQAGAQVVPIGVNGAGLDLSAVLADLAAREINDVLVEAGATLAGALASAGLVDEYVVYIAPKLLGDRGRGLLQLPHIQNIADAKALVIDSIEPCGQDWRITARPVAN</sequence>
<evidence type="ECO:0000256" key="7">
    <source>
        <dbReference type="ARBA" id="ARBA00022723"/>
    </source>
</evidence>
<dbReference type="NCBIfam" id="TIGR00227">
    <property type="entry name" value="ribD_Cterm"/>
    <property type="match status" value="1"/>
</dbReference>
<gene>
    <name evidence="14" type="ORF">SADO_15489</name>
</gene>
<keyword evidence="12" id="KW-0378">Hydrolase</keyword>
<dbReference type="CDD" id="cd01284">
    <property type="entry name" value="Riboflavin_deaminase-reductase"/>
    <property type="match status" value="1"/>
</dbReference>
<dbReference type="Pfam" id="PF00383">
    <property type="entry name" value="dCMP_cyt_deam_1"/>
    <property type="match status" value="1"/>
</dbReference>
<evidence type="ECO:0000256" key="2">
    <source>
        <dbReference type="ARBA" id="ARBA00004882"/>
    </source>
</evidence>
<dbReference type="InterPro" id="IPR002734">
    <property type="entry name" value="RibDG_C"/>
</dbReference>
<keyword evidence="11" id="KW-0511">Multifunctional enzyme</keyword>
<evidence type="ECO:0000313" key="14">
    <source>
        <dbReference type="EMBL" id="MES1930666.1"/>
    </source>
</evidence>
<keyword evidence="15" id="KW-1185">Reference proteome</keyword>
<evidence type="ECO:0000256" key="1">
    <source>
        <dbReference type="ARBA" id="ARBA00002151"/>
    </source>
</evidence>
<dbReference type="InterPro" id="IPR016193">
    <property type="entry name" value="Cytidine_deaminase-like"/>
</dbReference>